<evidence type="ECO:0000256" key="3">
    <source>
        <dbReference type="PROSITE-ProRule" id="PRU00121"/>
    </source>
</evidence>
<dbReference type="InterPro" id="IPR050759">
    <property type="entry name" value="Serine_protease_kringle"/>
</dbReference>
<evidence type="ECO:0000313" key="5">
    <source>
        <dbReference type="EnsemblMetazoa" id="G17394.1:cds"/>
    </source>
</evidence>
<dbReference type="SUPFAM" id="SSF57440">
    <property type="entry name" value="Kringle-like"/>
    <property type="match status" value="1"/>
</dbReference>
<proteinExistence type="predicted"/>
<dbReference type="InterPro" id="IPR000001">
    <property type="entry name" value="Kringle"/>
</dbReference>
<dbReference type="Pfam" id="PF00051">
    <property type="entry name" value="Kringle"/>
    <property type="match status" value="1"/>
</dbReference>
<keyword evidence="2" id="KW-1015">Disulfide bond</keyword>
<dbReference type="SMART" id="SM00130">
    <property type="entry name" value="KR"/>
    <property type="match status" value="1"/>
</dbReference>
<dbReference type="PANTHER" id="PTHR24261">
    <property type="entry name" value="PLASMINOGEN-RELATED"/>
    <property type="match status" value="1"/>
</dbReference>
<dbReference type="EnsemblMetazoa" id="G17394.1">
    <property type="protein sequence ID" value="G17394.1:cds"/>
    <property type="gene ID" value="G17394"/>
</dbReference>
<comment type="caution">
    <text evidence="3">Lacks conserved residue(s) required for the propagation of feature annotation.</text>
</comment>
<dbReference type="PROSITE" id="PS50070">
    <property type="entry name" value="KRINGLE_2"/>
    <property type="match status" value="1"/>
</dbReference>
<name>A0A8W8J7G1_MAGGI</name>
<keyword evidence="1 3" id="KW-0420">Kringle</keyword>
<reference evidence="5" key="1">
    <citation type="submission" date="2022-08" db="UniProtKB">
        <authorList>
            <consortium name="EnsemblMetazoa"/>
        </authorList>
    </citation>
    <scope>IDENTIFICATION</scope>
    <source>
        <strain evidence="5">05x7-T-G4-1.051#20</strain>
    </source>
</reference>
<evidence type="ECO:0000259" key="4">
    <source>
        <dbReference type="PROSITE" id="PS50070"/>
    </source>
</evidence>
<dbReference type="PANTHER" id="PTHR24261:SF7">
    <property type="entry name" value="KRINGLE DOMAIN-CONTAINING PROTEIN"/>
    <property type="match status" value="1"/>
</dbReference>
<feature type="domain" description="Kringle" evidence="4">
    <location>
        <begin position="59"/>
        <end position="138"/>
    </location>
</feature>
<dbReference type="AlphaFoldDB" id="A0A8W8J7G1"/>
<organism evidence="5 6">
    <name type="scientific">Magallana gigas</name>
    <name type="common">Pacific oyster</name>
    <name type="synonym">Crassostrea gigas</name>
    <dbReference type="NCBI Taxonomy" id="29159"/>
    <lineage>
        <taxon>Eukaryota</taxon>
        <taxon>Metazoa</taxon>
        <taxon>Spiralia</taxon>
        <taxon>Lophotrochozoa</taxon>
        <taxon>Mollusca</taxon>
        <taxon>Bivalvia</taxon>
        <taxon>Autobranchia</taxon>
        <taxon>Pteriomorphia</taxon>
        <taxon>Ostreida</taxon>
        <taxon>Ostreoidea</taxon>
        <taxon>Ostreidae</taxon>
        <taxon>Magallana</taxon>
    </lineage>
</organism>
<accession>A0A8W8J7G1</accession>
<evidence type="ECO:0000256" key="1">
    <source>
        <dbReference type="ARBA" id="ARBA00022572"/>
    </source>
</evidence>
<dbReference type="Gene3D" id="2.40.20.10">
    <property type="entry name" value="Plasminogen Kringle 4"/>
    <property type="match status" value="1"/>
</dbReference>
<sequence>MTFTAWDKGPPEGFSTMVLGRDKTTDDFSWEGAWSGSTSQLPNYTFPFICERKARQFKDGRDYRGNLAHTVSGITCQNWVSKYPHRHNLLAAITSEVNPDGLADHNFCRNPFRERRKRPWCYTTKKKVLVSCANIGLTTTNQRATTHVTTPRPTPEKYEYSYLWFRYDSVSHFLCTSHATRLMRVCLCYHVPYEEQHLLKDSGKLPEVEERILRLYLDGHTTPMSDLRFYSDGNYQMCTGHGHNLDTTILRVYD</sequence>
<dbReference type="InterPro" id="IPR013806">
    <property type="entry name" value="Kringle-like"/>
</dbReference>
<dbReference type="CDD" id="cd00108">
    <property type="entry name" value="KR"/>
    <property type="match status" value="1"/>
</dbReference>
<dbReference type="InterPro" id="IPR038178">
    <property type="entry name" value="Kringle_sf"/>
</dbReference>
<protein>
    <recommendedName>
        <fullName evidence="4">Kringle domain-containing protein</fullName>
    </recommendedName>
</protein>
<keyword evidence="6" id="KW-1185">Reference proteome</keyword>
<dbReference type="Proteomes" id="UP000005408">
    <property type="component" value="Unassembled WGS sequence"/>
</dbReference>
<evidence type="ECO:0000313" key="6">
    <source>
        <dbReference type="Proteomes" id="UP000005408"/>
    </source>
</evidence>
<evidence type="ECO:0000256" key="2">
    <source>
        <dbReference type="ARBA" id="ARBA00023157"/>
    </source>
</evidence>